<sequence length="140" mass="16801">MRRVTTIIIEIVPSHWIVWNKVKECLEYYYMSKLMLNKKRKEMQSLVKQGAPPDIEWPKYKVEIRGRTKSYKDAIIGLEKLKTKQYVGKTNLFEREDVYLLFYFRRVDNPRDRYSLTVDRLCLRLDINTGVLGKRQPVVV</sequence>
<evidence type="ECO:0000313" key="2">
    <source>
        <dbReference type="Proteomes" id="UP001430953"/>
    </source>
</evidence>
<comment type="caution">
    <text evidence="1">The sequence shown here is derived from an EMBL/GenBank/DDBJ whole genome shotgun (WGS) entry which is preliminary data.</text>
</comment>
<dbReference type="Proteomes" id="UP001430953">
    <property type="component" value="Unassembled WGS sequence"/>
</dbReference>
<accession>A0AAW2EHB0</accession>
<proteinExistence type="predicted"/>
<organism evidence="1 2">
    <name type="scientific">Cardiocondyla obscurior</name>
    <dbReference type="NCBI Taxonomy" id="286306"/>
    <lineage>
        <taxon>Eukaryota</taxon>
        <taxon>Metazoa</taxon>
        <taxon>Ecdysozoa</taxon>
        <taxon>Arthropoda</taxon>
        <taxon>Hexapoda</taxon>
        <taxon>Insecta</taxon>
        <taxon>Pterygota</taxon>
        <taxon>Neoptera</taxon>
        <taxon>Endopterygota</taxon>
        <taxon>Hymenoptera</taxon>
        <taxon>Apocrita</taxon>
        <taxon>Aculeata</taxon>
        <taxon>Formicoidea</taxon>
        <taxon>Formicidae</taxon>
        <taxon>Myrmicinae</taxon>
        <taxon>Cardiocondyla</taxon>
    </lineage>
</organism>
<reference evidence="1 2" key="1">
    <citation type="submission" date="2023-03" db="EMBL/GenBank/DDBJ databases">
        <title>High recombination rates correlate with genetic variation in Cardiocondyla obscurior ants.</title>
        <authorList>
            <person name="Errbii M."/>
        </authorList>
    </citation>
    <scope>NUCLEOTIDE SEQUENCE [LARGE SCALE GENOMIC DNA]</scope>
    <source>
        <strain evidence="1">Alpha-2009</strain>
        <tissue evidence="1">Whole body</tissue>
    </source>
</reference>
<name>A0AAW2EHB0_9HYME</name>
<keyword evidence="2" id="KW-1185">Reference proteome</keyword>
<dbReference type="EMBL" id="JADYXP020000022">
    <property type="protein sequence ID" value="KAL0102370.1"/>
    <property type="molecule type" value="Genomic_DNA"/>
</dbReference>
<protein>
    <submittedName>
        <fullName evidence="1">Uncharacterized protein</fullName>
    </submittedName>
</protein>
<gene>
    <name evidence="1" type="ORF">PUN28_017947</name>
</gene>
<dbReference type="AlphaFoldDB" id="A0AAW2EHB0"/>
<evidence type="ECO:0000313" key="1">
    <source>
        <dbReference type="EMBL" id="KAL0102370.1"/>
    </source>
</evidence>